<keyword evidence="3" id="KW-1185">Reference proteome</keyword>
<sequence length="145" mass="16074">MWLWYMDVKPSLRPVRPSPIAPAARIGRYSSDESSDGEVGRGHSCGDEVELPKAGSKRGATFGPHALHPEGTKRGRIEQSLQRAKLEGTKCVAVLDAEPEERPGFFKLEPQVKRVEAILVRTLARMELMNIGVSLQDIDQLLPLF</sequence>
<dbReference type="EMBL" id="BSXT01001907">
    <property type="protein sequence ID" value="GMF46036.1"/>
    <property type="molecule type" value="Genomic_DNA"/>
</dbReference>
<gene>
    <name evidence="2" type="ORF">Pfra01_001677600</name>
</gene>
<accession>A0A9W6XUE0</accession>
<organism evidence="2 3">
    <name type="scientific">Phytophthora fragariaefolia</name>
    <dbReference type="NCBI Taxonomy" id="1490495"/>
    <lineage>
        <taxon>Eukaryota</taxon>
        <taxon>Sar</taxon>
        <taxon>Stramenopiles</taxon>
        <taxon>Oomycota</taxon>
        <taxon>Peronosporomycetes</taxon>
        <taxon>Peronosporales</taxon>
        <taxon>Peronosporaceae</taxon>
        <taxon>Phytophthora</taxon>
    </lineage>
</organism>
<name>A0A9W6XUE0_9STRA</name>
<dbReference type="AlphaFoldDB" id="A0A9W6XUE0"/>
<protein>
    <submittedName>
        <fullName evidence="2">Unnamed protein product</fullName>
    </submittedName>
</protein>
<evidence type="ECO:0000313" key="3">
    <source>
        <dbReference type="Proteomes" id="UP001165121"/>
    </source>
</evidence>
<feature type="compositionally biased region" description="Basic and acidic residues" evidence="1">
    <location>
        <begin position="67"/>
        <end position="77"/>
    </location>
</feature>
<evidence type="ECO:0000256" key="1">
    <source>
        <dbReference type="SAM" id="MobiDB-lite"/>
    </source>
</evidence>
<comment type="caution">
    <text evidence="2">The sequence shown here is derived from an EMBL/GenBank/DDBJ whole genome shotgun (WGS) entry which is preliminary data.</text>
</comment>
<dbReference type="Proteomes" id="UP001165121">
    <property type="component" value="Unassembled WGS sequence"/>
</dbReference>
<proteinExistence type="predicted"/>
<reference evidence="2" key="1">
    <citation type="submission" date="2023-04" db="EMBL/GenBank/DDBJ databases">
        <title>Phytophthora fragariaefolia NBRC 109709.</title>
        <authorList>
            <person name="Ichikawa N."/>
            <person name="Sato H."/>
            <person name="Tonouchi N."/>
        </authorList>
    </citation>
    <scope>NUCLEOTIDE SEQUENCE</scope>
    <source>
        <strain evidence="2">NBRC 109709</strain>
    </source>
</reference>
<dbReference type="OrthoDB" id="96345at2759"/>
<evidence type="ECO:0000313" key="2">
    <source>
        <dbReference type="EMBL" id="GMF46036.1"/>
    </source>
</evidence>
<feature type="region of interest" description="Disordered" evidence="1">
    <location>
        <begin position="26"/>
        <end position="77"/>
    </location>
</feature>